<keyword evidence="4" id="KW-1185">Reference proteome</keyword>
<dbReference type="AlphaFoldDB" id="A0A494B993"/>
<keyword evidence="1" id="KW-1133">Transmembrane helix</keyword>
<keyword evidence="1" id="KW-0472">Membrane</keyword>
<evidence type="ECO:0000313" key="2">
    <source>
        <dbReference type="Ensembl" id="ENSMUSP00000157535.2"/>
    </source>
</evidence>
<reference evidence="2" key="3">
    <citation type="submission" date="2025-08" db="UniProtKB">
        <authorList>
            <consortium name="Ensembl"/>
        </authorList>
    </citation>
    <scope>IDENTIFICATION</scope>
    <source>
        <strain evidence="2">C57BL/6J</strain>
    </source>
</reference>
<organism evidence="2 4">
    <name type="scientific">Mus musculus</name>
    <name type="common">Mouse</name>
    <dbReference type="NCBI Taxonomy" id="10090"/>
    <lineage>
        <taxon>Eukaryota</taxon>
        <taxon>Metazoa</taxon>
        <taxon>Chordata</taxon>
        <taxon>Craniata</taxon>
        <taxon>Vertebrata</taxon>
        <taxon>Euteleostomi</taxon>
        <taxon>Mammalia</taxon>
        <taxon>Eutheria</taxon>
        <taxon>Euarchontoglires</taxon>
        <taxon>Glires</taxon>
        <taxon>Rodentia</taxon>
        <taxon>Myomorpha</taxon>
        <taxon>Muroidea</taxon>
        <taxon>Muridae</taxon>
        <taxon>Murinae</taxon>
        <taxon>Mus</taxon>
        <taxon>Mus</taxon>
    </lineage>
</organism>
<dbReference type="Ensembl" id="ENSMUST00000235520.2">
    <property type="protein sequence ID" value="ENSMUSP00000157535.2"/>
    <property type="gene ID" value="ENSMUSG00000007338.11"/>
</dbReference>
<feature type="transmembrane region" description="Helical" evidence="1">
    <location>
        <begin position="27"/>
        <end position="46"/>
    </location>
</feature>
<evidence type="ECO:0000313" key="4">
    <source>
        <dbReference type="Proteomes" id="UP000000589"/>
    </source>
</evidence>
<accession>A0A494B993</accession>
<dbReference type="Bgee" id="ENSMUSG00000007338">
    <property type="expression patterns" value="Expressed in yolk sac and 253 other cell types or tissues"/>
</dbReference>
<dbReference type="Proteomes" id="UP000000589">
    <property type="component" value="Chromosome 19"/>
</dbReference>
<reference evidence="2" key="4">
    <citation type="submission" date="2025-09" db="UniProtKB">
        <authorList>
            <consortium name="Ensembl"/>
        </authorList>
    </citation>
    <scope>IDENTIFICATION</scope>
    <source>
        <strain evidence="2">C57BL/6J</strain>
    </source>
</reference>
<dbReference type="MGI" id="MGI:108180">
    <property type="gene designation" value="Mrpl49"/>
</dbReference>
<reference evidence="2 4" key="2">
    <citation type="journal article" date="2011" name="PLoS Biol.">
        <title>Modernizing reference genome assemblies.</title>
        <authorList>
            <person name="Church D.M."/>
            <person name="Schneider V.A."/>
            <person name="Graves T."/>
            <person name="Auger K."/>
            <person name="Cunningham F."/>
            <person name="Bouk N."/>
            <person name="Chen H.C."/>
            <person name="Agarwala R."/>
            <person name="McLaren W.M."/>
            <person name="Ritchie G.R."/>
            <person name="Albracht D."/>
            <person name="Kremitzki M."/>
            <person name="Rock S."/>
            <person name="Kotkiewicz H."/>
            <person name="Kremitzki C."/>
            <person name="Wollam A."/>
            <person name="Trani L."/>
            <person name="Fulton L."/>
            <person name="Fulton R."/>
            <person name="Matthews L."/>
            <person name="Whitehead S."/>
            <person name="Chow W."/>
            <person name="Torrance J."/>
            <person name="Dunn M."/>
            <person name="Harden G."/>
            <person name="Threadgold G."/>
            <person name="Wood J."/>
            <person name="Collins J."/>
            <person name="Heath P."/>
            <person name="Griffiths G."/>
            <person name="Pelan S."/>
            <person name="Grafham D."/>
            <person name="Eichler E.E."/>
            <person name="Weinstock G."/>
            <person name="Mardis E.R."/>
            <person name="Wilson R.K."/>
            <person name="Howe K."/>
            <person name="Flicek P."/>
            <person name="Hubbard T."/>
        </authorList>
    </citation>
    <scope>NUCLEOTIDE SEQUENCE [LARGE SCALE GENOMIC DNA]</scope>
    <source>
        <strain evidence="2 4">C57BL/6J</strain>
    </source>
</reference>
<dbReference type="ExpressionAtlas" id="A0A494B993">
    <property type="expression patterns" value="baseline and differential"/>
</dbReference>
<sequence>MAAAVLRAALQDWRSCLGRSYGRRKLILFPACPTLFVALGCTIFLSTRRSHTATDR</sequence>
<proteinExistence type="predicted"/>
<dbReference type="AGR" id="MGI:108180"/>
<gene>
    <name evidence="2 3" type="primary">Mrpl49</name>
</gene>
<protein>
    <submittedName>
        <fullName evidence="2">Mitochondrial ribosomal protein L49</fullName>
    </submittedName>
</protein>
<evidence type="ECO:0000256" key="1">
    <source>
        <dbReference type="SAM" id="Phobius"/>
    </source>
</evidence>
<dbReference type="VEuPathDB" id="HostDB:ENSMUSG00000007338"/>
<keyword evidence="1" id="KW-0812">Transmembrane</keyword>
<dbReference type="Antibodypedia" id="29687">
    <property type="antibodies" value="118 antibodies from 23 providers"/>
</dbReference>
<dbReference type="jPOST" id="A0A494B993"/>
<evidence type="ECO:0000313" key="3">
    <source>
        <dbReference type="MGI" id="MGI:108180"/>
    </source>
</evidence>
<reference evidence="2 4" key="1">
    <citation type="journal article" date="2009" name="PLoS Biol.">
        <title>Lineage-specific biology revealed by a finished genome assembly of the mouse.</title>
        <authorList>
            <consortium name="Mouse Genome Sequencing Consortium"/>
            <person name="Church D.M."/>
            <person name="Goodstadt L."/>
            <person name="Hillier L.W."/>
            <person name="Zody M.C."/>
            <person name="Goldstein S."/>
            <person name="She X."/>
            <person name="Bult C.J."/>
            <person name="Agarwala R."/>
            <person name="Cherry J.L."/>
            <person name="DiCuccio M."/>
            <person name="Hlavina W."/>
            <person name="Kapustin Y."/>
            <person name="Meric P."/>
            <person name="Maglott D."/>
            <person name="Birtle Z."/>
            <person name="Marques A.C."/>
            <person name="Graves T."/>
            <person name="Zhou S."/>
            <person name="Teague B."/>
            <person name="Potamousis K."/>
            <person name="Churas C."/>
            <person name="Place M."/>
            <person name="Herschleb J."/>
            <person name="Runnheim R."/>
            <person name="Forrest D."/>
            <person name="Amos-Landgraf J."/>
            <person name="Schwartz D.C."/>
            <person name="Cheng Z."/>
            <person name="Lindblad-Toh K."/>
            <person name="Eichler E.E."/>
            <person name="Ponting C.P."/>
        </authorList>
    </citation>
    <scope>NUCLEOTIDE SEQUENCE [LARGE SCALE GENOMIC DNA]</scope>
    <source>
        <strain evidence="2 4">C57BL/6J</strain>
    </source>
</reference>
<dbReference type="GeneTree" id="ENSGT00390000017253"/>
<name>A0A494B993_MOUSE</name>